<protein>
    <recommendedName>
        <fullName evidence="3">Fibronectin type-III domain-containing protein</fullName>
    </recommendedName>
</protein>
<proteinExistence type="predicted"/>
<sequence length="1491" mass="154001">MNKLAKQLTKVLILSAFFIFIVLISAKEAKAQTCSGTEYWQCPEYYCYYHGPGSYSCDATGSGASGTTSCSLQGSICAQQVKTSGCVATSTGCVIQNCVNGWDTCGDGGSGSGCSDSLYPQCKNGSCTFNRECKQDEAGGCKCVPVPPPDKCTIQGYKQPSGNSSVANRLISVDTGQTSLTNPYFVTVDEGTRIVSAQALSGCRIGYTACADNTICDHMTGSIAVIGTSWTGNCPGDGYKDLWWHYGSTCTSWTNIYINNCNTAAEYDGNSPDCTSASQLVTLNLSPTCNPTSIRLATVGSGEVCTSLSNTDSRWGSWRTYAATISNYDLGAGAGAKRVCMQVRNNAGAGMQVSCGAMIRVAVPTCAPPGSLTGSPVCNGTSSDINWSWGAVTGSTQYQIQNDRDTSFTDPDLRIRNVNPTPGANPPTTHTTTAHAGNVNIYGRVRVNQSSTCTAPSGWRNSAAVLTRNNCNPCIPPSPLASITCNSPLDGNGDINVSWTATAGQTYRVQISNSSTFGTLLVNNANAVSPLAYNNAPSGTYYIRMRVETGSCSPLPGPWNTPVTSVIVPCTSAVSCTLTANPASGPAPLSVNLTANVAGGSGNMTYRFDKTNDSTYEFTSAATSNTSYTWAAGTYSPGTWTARANVTRGSAPAVNCSLATIRVSPTVTTTPTPTPRPACAQPNPSLSVTCNSPVDGKGDIRVTWSAIAGATTYRLQISTSSSFATLLVNNANAVSPYTYADAPPGTYYVRVRAETGTCNVPGPWSATDTSNVACATPTPPPCGCTLNLSVGATINVGQTQSFRATPSLSGSATMTGGNVAFSSSNATVATVIPASDTTSTYDTVARGEAAGTATIRATATGSGCGATPVTCTNTSTLIVNIAPTNTPGPSPTPGLPTPTPTTVPGGCNLAITGRNCIAVNSLNEPYSANVVSGNVNEVRFIEPCTNLSLNPAIDNNSPYITNATSTSTSGTCTIYADGYYNGVWGCWIGYDIQVGNCSPTNTPTVTPPPIATNTPTPTPAACTCSMVLQPGNPSINIGVNQDFTTAPVLNPAGCGVISSVEFTSSDENLVPICDPTLASCTAGSGTFSDFAAGYVVRSTGRGETASPVTISAQAIVGGLPLCSDTSTISVNPPTCTFTSFSGPGNLSVGDSRLYTTSVTASGGLVQIDFSLDDPLKAAMCDESLASCASPDASASDTDITYGARLTALDVGTVTLTADCVIGGVSRATRTRTVNITSAPAWWQASEGDLISAMGDINSDIPALCLLPTCNPYLIAGANPGVVMYGGTLDPPGSVSATGWRANTGYAGEYYNYAYFEGKLPIPPFDIATDTIDGPAVLTIGGASFGAYSIYRRIGDLTINGVTDLQGRKVILMVSGKLTINGNIDLNNGAGLMLAISGGNIEVAPTVTGLEGIYYSEGQFVTTSIAPNLDAQLVVRGGVVSMSPLGVILGRDLPDIDNTTKPAELFQFGADQYMSFPYFFGRRSVNWREVAP</sequence>
<evidence type="ECO:0000313" key="2">
    <source>
        <dbReference type="Proteomes" id="UP000034591"/>
    </source>
</evidence>
<evidence type="ECO:0000313" key="1">
    <source>
        <dbReference type="EMBL" id="KKQ36780.1"/>
    </source>
</evidence>
<dbReference type="EMBL" id="LBTI01000037">
    <property type="protein sequence ID" value="KKQ36780.1"/>
    <property type="molecule type" value="Genomic_DNA"/>
</dbReference>
<dbReference type="Gene3D" id="2.60.40.10">
    <property type="entry name" value="Immunoglobulins"/>
    <property type="match status" value="2"/>
</dbReference>
<accession>A0A0G0HE12</accession>
<reference evidence="1 2" key="1">
    <citation type="journal article" date="2015" name="Nature">
        <title>rRNA introns, odd ribosomes, and small enigmatic genomes across a large radiation of phyla.</title>
        <authorList>
            <person name="Brown C.T."/>
            <person name="Hug L.A."/>
            <person name="Thomas B.C."/>
            <person name="Sharon I."/>
            <person name="Castelle C.J."/>
            <person name="Singh A."/>
            <person name="Wilkins M.J."/>
            <person name="Williams K.H."/>
            <person name="Banfield J.F."/>
        </authorList>
    </citation>
    <scope>NUCLEOTIDE SEQUENCE [LARGE SCALE GENOMIC DNA]</scope>
</reference>
<dbReference type="PATRIC" id="fig|1618545.3.peg.561"/>
<evidence type="ECO:0008006" key="3">
    <source>
        <dbReference type="Google" id="ProtNLM"/>
    </source>
</evidence>
<comment type="caution">
    <text evidence="1">The sequence shown here is derived from an EMBL/GenBank/DDBJ whole genome shotgun (WGS) entry which is preliminary data.</text>
</comment>
<organism evidence="1 2">
    <name type="scientific">Candidatus Woesebacteria bacterium GW2011_GWA1_37_7</name>
    <dbReference type="NCBI Taxonomy" id="1618545"/>
    <lineage>
        <taxon>Bacteria</taxon>
        <taxon>Candidatus Woeseibacteriota</taxon>
    </lineage>
</organism>
<gene>
    <name evidence="1" type="ORF">US53_C0037G0003</name>
</gene>
<dbReference type="STRING" id="1618545.US53_C0037G0003"/>
<dbReference type="Gene3D" id="2.60.40.1080">
    <property type="match status" value="1"/>
</dbReference>
<dbReference type="InterPro" id="IPR013783">
    <property type="entry name" value="Ig-like_fold"/>
</dbReference>
<name>A0A0G0HE12_9BACT</name>
<dbReference type="Proteomes" id="UP000034591">
    <property type="component" value="Unassembled WGS sequence"/>
</dbReference>